<name>A0ABR2FQU8_9ROSI</name>
<evidence type="ECO:0000256" key="1">
    <source>
        <dbReference type="ARBA" id="ARBA00004229"/>
    </source>
</evidence>
<evidence type="ECO:0000256" key="4">
    <source>
        <dbReference type="ARBA" id="ARBA00022528"/>
    </source>
</evidence>
<feature type="compositionally biased region" description="Low complexity" evidence="6">
    <location>
        <begin position="363"/>
        <end position="374"/>
    </location>
</feature>
<accession>A0ABR2FQU8</accession>
<dbReference type="PANTHER" id="PTHR34890">
    <property type="entry name" value="ORF16-LACZ FUSION PROTEIN-RELATED"/>
    <property type="match status" value="1"/>
</dbReference>
<protein>
    <recommendedName>
        <fullName evidence="3">Uncharacterized protein ycf68</fullName>
    </recommendedName>
</protein>
<evidence type="ECO:0000256" key="3">
    <source>
        <dbReference type="ARBA" id="ARBA00021456"/>
    </source>
</evidence>
<proteinExistence type="inferred from homology"/>
<feature type="region of interest" description="Disordered" evidence="6">
    <location>
        <begin position="1"/>
        <end position="25"/>
    </location>
</feature>
<organism evidence="7 8">
    <name type="scientific">Hibiscus sabdariffa</name>
    <name type="common">roselle</name>
    <dbReference type="NCBI Taxonomy" id="183260"/>
    <lineage>
        <taxon>Eukaryota</taxon>
        <taxon>Viridiplantae</taxon>
        <taxon>Streptophyta</taxon>
        <taxon>Embryophyta</taxon>
        <taxon>Tracheophyta</taxon>
        <taxon>Spermatophyta</taxon>
        <taxon>Magnoliopsida</taxon>
        <taxon>eudicotyledons</taxon>
        <taxon>Gunneridae</taxon>
        <taxon>Pentapetalae</taxon>
        <taxon>rosids</taxon>
        <taxon>malvids</taxon>
        <taxon>Malvales</taxon>
        <taxon>Malvaceae</taxon>
        <taxon>Malvoideae</taxon>
        <taxon>Hibiscus</taxon>
    </lineage>
</organism>
<evidence type="ECO:0000313" key="7">
    <source>
        <dbReference type="EMBL" id="KAK8584438.1"/>
    </source>
</evidence>
<reference evidence="7 8" key="1">
    <citation type="journal article" date="2024" name="G3 (Bethesda)">
        <title>Genome assembly of Hibiscus sabdariffa L. provides insights into metabolisms of medicinal natural products.</title>
        <authorList>
            <person name="Kim T."/>
        </authorList>
    </citation>
    <scope>NUCLEOTIDE SEQUENCE [LARGE SCALE GENOMIC DNA]</scope>
    <source>
        <strain evidence="7">TK-2024</strain>
        <tissue evidence="7">Old leaves</tissue>
    </source>
</reference>
<evidence type="ECO:0000256" key="5">
    <source>
        <dbReference type="ARBA" id="ARBA00022640"/>
    </source>
</evidence>
<evidence type="ECO:0000313" key="8">
    <source>
        <dbReference type="Proteomes" id="UP001472677"/>
    </source>
</evidence>
<keyword evidence="8" id="KW-1185">Reference proteome</keyword>
<evidence type="ECO:0000256" key="6">
    <source>
        <dbReference type="SAM" id="MobiDB-lite"/>
    </source>
</evidence>
<keyword evidence="5" id="KW-0934">Plastid</keyword>
<comment type="caution">
    <text evidence="7">The sequence shown here is derived from an EMBL/GenBank/DDBJ whole genome shotgun (WGS) entry which is preliminary data.</text>
</comment>
<gene>
    <name evidence="7" type="ORF">V6N12_068682</name>
</gene>
<dbReference type="Pfam" id="PF10839">
    <property type="entry name" value="DUF2647"/>
    <property type="match status" value="1"/>
</dbReference>
<dbReference type="InterPro" id="IPR022546">
    <property type="entry name" value="Uncharacterised_Ycf68"/>
</dbReference>
<dbReference type="Proteomes" id="UP001472677">
    <property type="component" value="Unassembled WGS sequence"/>
</dbReference>
<sequence>MDVVSSCRKTAGDKPEEGEDDVKSSCPLCPGRHTCYNGRDKGSRSREGELTPKTRPQFGLQAATRLHEAGIASNRRRYLNRKEGDAEGRASDWSEVVTRSEQVDRIPFYAPSGRPARRAISSVVERAPDNCVVVPGLRIDGAIQVRSNVDRTFYSLVGSGRSGGDHHDSSLLDNPYIPYQYQELRDRPFHSGVTEGSYHSSLFFHAFPGGPEKAAINRIFLILPSRKEEREILFPFRRDQEIGSSRLKKDLRVFRVGPRGSLNALFFFFPSELFLISQILAMDGPAAPRKRIEEASDSFMHAPLGSGDIAQLVELRSCNWVVAITGWVSNCPGGWAVRVGEGQLLILKTSILKTKESEGGKLSVPGSPVAGSSGTTRILS</sequence>
<dbReference type="EMBL" id="JBBPBM010000005">
    <property type="protein sequence ID" value="KAK8584438.1"/>
    <property type="molecule type" value="Genomic_DNA"/>
</dbReference>
<feature type="region of interest" description="Disordered" evidence="6">
    <location>
        <begin position="358"/>
        <end position="380"/>
    </location>
</feature>
<keyword evidence="4" id="KW-0150">Chloroplast</keyword>
<evidence type="ECO:0000256" key="2">
    <source>
        <dbReference type="ARBA" id="ARBA00007638"/>
    </source>
</evidence>
<comment type="subcellular location">
    <subcellularLocation>
        <location evidence="1">Plastid</location>
        <location evidence="1">Chloroplast</location>
    </subcellularLocation>
</comment>
<comment type="similarity">
    <text evidence="2">Belongs to the ycf68 family.</text>
</comment>